<sequence length="164" mass="18587">MMETGVRQLPAEQQREIAALARNTGGERILDALRTNGFGIDIEGVQHLALFIDGSHSGTFELAKKSRIVTLGQASELTKQRVDELVREALAIIEEEDLQPQLVEYYQQFAKAYLMAKNLEKAREFVAKADKMWRFYGGEEHENLDGMRALWQALEEAETETGEE</sequence>
<evidence type="ECO:0000313" key="1">
    <source>
        <dbReference type="EMBL" id="KAG7293717.1"/>
    </source>
</evidence>
<dbReference type="AlphaFoldDB" id="A0AAD4I311"/>
<gene>
    <name evidence="1" type="ORF">NEMBOFW57_003774</name>
</gene>
<organism evidence="1 2">
    <name type="scientific">Staphylotrichum longicolle</name>
    <dbReference type="NCBI Taxonomy" id="669026"/>
    <lineage>
        <taxon>Eukaryota</taxon>
        <taxon>Fungi</taxon>
        <taxon>Dikarya</taxon>
        <taxon>Ascomycota</taxon>
        <taxon>Pezizomycotina</taxon>
        <taxon>Sordariomycetes</taxon>
        <taxon>Sordariomycetidae</taxon>
        <taxon>Sordariales</taxon>
        <taxon>Chaetomiaceae</taxon>
        <taxon>Staphylotrichum</taxon>
    </lineage>
</organism>
<accession>A0AAD4I311</accession>
<comment type="caution">
    <text evidence="1">The sequence shown here is derived from an EMBL/GenBank/DDBJ whole genome shotgun (WGS) entry which is preliminary data.</text>
</comment>
<proteinExistence type="predicted"/>
<keyword evidence="2" id="KW-1185">Reference proteome</keyword>
<dbReference type="Proteomes" id="UP001197093">
    <property type="component" value="Unassembled WGS sequence"/>
</dbReference>
<evidence type="ECO:0000313" key="2">
    <source>
        <dbReference type="Proteomes" id="UP001197093"/>
    </source>
</evidence>
<dbReference type="EMBL" id="JAHCVI010000001">
    <property type="protein sequence ID" value="KAG7293717.1"/>
    <property type="molecule type" value="Genomic_DNA"/>
</dbReference>
<protein>
    <submittedName>
        <fullName evidence="1">Uncharacterized protein</fullName>
    </submittedName>
</protein>
<reference evidence="1" key="1">
    <citation type="submission" date="2023-02" db="EMBL/GenBank/DDBJ databases">
        <authorList>
            <person name="Palmer J.M."/>
        </authorList>
    </citation>
    <scope>NUCLEOTIDE SEQUENCE</scope>
    <source>
        <strain evidence="1">FW57</strain>
    </source>
</reference>
<name>A0AAD4I311_9PEZI</name>